<evidence type="ECO:0000256" key="3">
    <source>
        <dbReference type="ARBA" id="ARBA00023136"/>
    </source>
</evidence>
<evidence type="ECO:0000256" key="4">
    <source>
        <dbReference type="ARBA" id="ARBA00023139"/>
    </source>
</evidence>
<evidence type="ECO:0000313" key="7">
    <source>
        <dbReference type="Proteomes" id="UP000656813"/>
    </source>
</evidence>
<dbReference type="InterPro" id="IPR050490">
    <property type="entry name" value="Bact_solute-bd_prot1"/>
</dbReference>
<evidence type="ECO:0000256" key="2">
    <source>
        <dbReference type="ARBA" id="ARBA00022729"/>
    </source>
</evidence>
<dbReference type="PROSITE" id="PS51257">
    <property type="entry name" value="PROKAR_LIPOPROTEIN"/>
    <property type="match status" value="1"/>
</dbReference>
<dbReference type="AlphaFoldDB" id="A0A8J2ZUY8"/>
<dbReference type="RefSeq" id="WP_188496979.1">
    <property type="nucleotide sequence ID" value="NZ_BMFV01000010.1"/>
</dbReference>
<keyword evidence="2" id="KW-0732">Signal</keyword>
<dbReference type="Proteomes" id="UP000656813">
    <property type="component" value="Unassembled WGS sequence"/>
</dbReference>
<evidence type="ECO:0000256" key="5">
    <source>
        <dbReference type="ARBA" id="ARBA00023288"/>
    </source>
</evidence>
<dbReference type="EMBL" id="BMFV01000010">
    <property type="protein sequence ID" value="GGH80525.1"/>
    <property type="molecule type" value="Genomic_DNA"/>
</dbReference>
<keyword evidence="5" id="KW-0449">Lipoprotein</keyword>
<reference evidence="6" key="2">
    <citation type="submission" date="2020-09" db="EMBL/GenBank/DDBJ databases">
        <authorList>
            <person name="Sun Q."/>
            <person name="Zhou Y."/>
        </authorList>
    </citation>
    <scope>NUCLEOTIDE SEQUENCE</scope>
    <source>
        <strain evidence="6">CGMCC 1.12777</strain>
    </source>
</reference>
<dbReference type="InterPro" id="IPR006059">
    <property type="entry name" value="SBP"/>
</dbReference>
<keyword evidence="3" id="KW-0472">Membrane</keyword>
<keyword evidence="1" id="KW-1003">Cell membrane</keyword>
<reference evidence="6" key="1">
    <citation type="journal article" date="2014" name="Int. J. Syst. Evol. Microbiol.">
        <title>Complete genome sequence of Corynebacterium casei LMG S-19264T (=DSM 44701T), isolated from a smear-ripened cheese.</title>
        <authorList>
            <consortium name="US DOE Joint Genome Institute (JGI-PGF)"/>
            <person name="Walter F."/>
            <person name="Albersmeier A."/>
            <person name="Kalinowski J."/>
            <person name="Ruckert C."/>
        </authorList>
    </citation>
    <scope>NUCLEOTIDE SEQUENCE</scope>
    <source>
        <strain evidence="6">CGMCC 1.12777</strain>
    </source>
</reference>
<keyword evidence="7" id="KW-1185">Reference proteome</keyword>
<dbReference type="SUPFAM" id="SSF53850">
    <property type="entry name" value="Periplasmic binding protein-like II"/>
    <property type="match status" value="1"/>
</dbReference>
<keyword evidence="4" id="KW-0564">Palmitate</keyword>
<evidence type="ECO:0000256" key="1">
    <source>
        <dbReference type="ARBA" id="ARBA00022475"/>
    </source>
</evidence>
<proteinExistence type="predicted"/>
<accession>A0A8J2ZUY8</accession>
<gene>
    <name evidence="6" type="primary">ytcQ</name>
    <name evidence="6" type="ORF">GCM10007096_17070</name>
</gene>
<dbReference type="PANTHER" id="PTHR43649:SF33">
    <property type="entry name" value="POLYGALACTURONAN_RHAMNOGALACTURONAN-BINDING PROTEIN YTCQ"/>
    <property type="match status" value="1"/>
</dbReference>
<evidence type="ECO:0000313" key="6">
    <source>
        <dbReference type="EMBL" id="GGH80525.1"/>
    </source>
</evidence>
<name>A0A8J2ZUY8_9BACL</name>
<dbReference type="Pfam" id="PF01547">
    <property type="entry name" value="SBP_bac_1"/>
    <property type="match status" value="1"/>
</dbReference>
<dbReference type="PANTHER" id="PTHR43649">
    <property type="entry name" value="ARABINOSE-BINDING PROTEIN-RELATED"/>
    <property type="match status" value="1"/>
</dbReference>
<dbReference type="Gene3D" id="3.40.190.10">
    <property type="entry name" value="Periplasmic binding protein-like II"/>
    <property type="match status" value="2"/>
</dbReference>
<comment type="caution">
    <text evidence="6">The sequence shown here is derived from an EMBL/GenBank/DDBJ whole genome shotgun (WGS) entry which is preliminary data.</text>
</comment>
<protein>
    <submittedName>
        <fullName evidence="6">Putative ABC transporter peptide-binding protein YtcQ</fullName>
    </submittedName>
</protein>
<sequence length="500" mass="56245">MRSRFKQHVFLFVIIFLILSMVLAGCSSEKTDSGASKKVNSLQIIETGDHLPPKDEDIINKKLSEKLGVNIDLSVTASGDDYKNNINTRLAGGDYPDLFSVIDHQTLQQYAEKGLLLDLSAYKDKLKTTIDFIGEESLKKGTIDGKLYAIAARPTINYNTYWVRKDWLDKLGLKEPKTINDLMKVAEAFTNDDPDGNGKKDTYGISGGQLNAFAPIFGAFGVGMPGDFYVKDGKLVNAYFDPDMKPALSFIKDLVSQGVVDPDLMANTGLQHQDKAFQGKVGIVWLDWPNITKDQFVKQIKEANPKAKWVQIAAPKGPGGQYNGSWDTGATPAIFAIPKGLKNDPKKLDKVFELLNYVSSKEGNRLVQFGVEGRDYDLKDGKVVTKPKLDEEGGYFWLYQFTRRPEKEYLKTKFPKQQKYITFADNQPQIQALNSYVNIPDGYNPADADAFAQQEITKFIYGKRSLDEYDQFLKKLKTTFKYQSYLDSAKKQLKDLDLIK</sequence>
<organism evidence="6 7">
    <name type="scientific">Pullulanibacillus pueri</name>
    <dbReference type="NCBI Taxonomy" id="1437324"/>
    <lineage>
        <taxon>Bacteria</taxon>
        <taxon>Bacillati</taxon>
        <taxon>Bacillota</taxon>
        <taxon>Bacilli</taxon>
        <taxon>Bacillales</taxon>
        <taxon>Sporolactobacillaceae</taxon>
        <taxon>Pullulanibacillus</taxon>
    </lineage>
</organism>